<evidence type="ECO:0000256" key="1">
    <source>
        <dbReference type="ARBA" id="ARBA00022729"/>
    </source>
</evidence>
<feature type="domain" description="Bacterial Ig-like" evidence="4">
    <location>
        <begin position="1304"/>
        <end position="1406"/>
    </location>
</feature>
<dbReference type="Pfam" id="PF14252">
    <property type="entry name" value="DUF4347"/>
    <property type="match status" value="1"/>
</dbReference>
<dbReference type="PANTHER" id="PTHR34677:SF3">
    <property type="entry name" value="BACTERIAL IG-LIKE DOMAIN-CONTAINING PROTEIN"/>
    <property type="match status" value="1"/>
</dbReference>
<feature type="domain" description="Bacterial Ig-like" evidence="4">
    <location>
        <begin position="1712"/>
        <end position="1813"/>
    </location>
</feature>
<name>A0A1B2F345_PSEPU</name>
<feature type="domain" description="Bacterial Ig-like" evidence="4">
    <location>
        <begin position="1610"/>
        <end position="1710"/>
    </location>
</feature>
<feature type="domain" description="Bacterial Ig-like" evidence="4">
    <location>
        <begin position="896"/>
        <end position="996"/>
    </location>
</feature>
<feature type="domain" description="Bacterial Ig-like" evidence="4">
    <location>
        <begin position="795"/>
        <end position="895"/>
    </location>
</feature>
<organism evidence="5">
    <name type="scientific">Pseudomonas putida</name>
    <name type="common">Arthrobacter siderocapsulatus</name>
    <dbReference type="NCBI Taxonomy" id="303"/>
    <lineage>
        <taxon>Bacteria</taxon>
        <taxon>Pseudomonadati</taxon>
        <taxon>Pseudomonadota</taxon>
        <taxon>Gammaproteobacteria</taxon>
        <taxon>Pseudomonadales</taxon>
        <taxon>Pseudomonadaceae</taxon>
        <taxon>Pseudomonas</taxon>
    </lineage>
</organism>
<evidence type="ECO:0000256" key="2">
    <source>
        <dbReference type="SAM" id="MobiDB-lite"/>
    </source>
</evidence>
<feature type="domain" description="Bacterial Ig-like" evidence="4">
    <location>
        <begin position="998"/>
        <end position="1099"/>
    </location>
</feature>
<feature type="domain" description="Bacterial Ig-like" evidence="4">
    <location>
        <begin position="1814"/>
        <end position="1914"/>
    </location>
</feature>
<gene>
    <name evidence="5" type="ORF">IEC33019_1064</name>
</gene>
<dbReference type="InterPro" id="IPR006626">
    <property type="entry name" value="PbH1"/>
</dbReference>
<feature type="domain" description="Bacterial Ig-like" evidence="4">
    <location>
        <begin position="1202"/>
        <end position="1303"/>
    </location>
</feature>
<dbReference type="InterPro" id="IPR014755">
    <property type="entry name" value="Cu-Rt/internalin_Ig-like"/>
</dbReference>
<dbReference type="Pfam" id="PF19078">
    <property type="entry name" value="Big_12"/>
    <property type="match status" value="11"/>
</dbReference>
<feature type="domain" description="Bacterial Ig-like" evidence="4">
    <location>
        <begin position="1100"/>
        <end position="1201"/>
    </location>
</feature>
<feature type="domain" description="Bacterial Ig-like" evidence="4">
    <location>
        <begin position="1508"/>
        <end position="1609"/>
    </location>
</feature>
<dbReference type="InterPro" id="IPR036278">
    <property type="entry name" value="Sialidase_sf"/>
</dbReference>
<reference evidence="5" key="1">
    <citation type="submission" date="2016-07" db="EMBL/GenBank/DDBJ databases">
        <title>New class B carbapenemase carried by novel plasmid in Pseudomonas putida enviromental strain in eastern Amazonia.</title>
        <authorList>
            <person name="Souza C.O."/>
            <person name="Lima K.V."/>
            <person name="Brasiliense D.M."/>
            <person name="Perez-Chaparro P.J."/>
            <person name="Mamizuka E.M."/>
            <person name="Lima M.O."/>
            <person name="Lima L.N."/>
            <person name="McCulloch J.A."/>
        </authorList>
    </citation>
    <scope>NUCLEOTIDE SEQUENCE [LARGE SCALE GENOMIC DNA]</scope>
    <source>
        <strain evidence="5">IEC33019</strain>
    </source>
</reference>
<dbReference type="EMBL" id="CP016634">
    <property type="protein sequence ID" value="ANY86635.1"/>
    <property type="molecule type" value="Genomic_DNA"/>
</dbReference>
<dbReference type="InterPro" id="IPR044048">
    <property type="entry name" value="Big_12"/>
</dbReference>
<dbReference type="RefSeq" id="WP_099593157.1">
    <property type="nucleotide sequence ID" value="NZ_CP016634.1"/>
</dbReference>
<keyword evidence="1" id="KW-0732">Signal</keyword>
<feature type="domain" description="DUF4347" evidence="3">
    <location>
        <begin position="115"/>
        <end position="275"/>
    </location>
</feature>
<dbReference type="SUPFAM" id="SSF50939">
    <property type="entry name" value="Sialidases"/>
    <property type="match status" value="2"/>
</dbReference>
<dbReference type="Gene3D" id="2.60.40.1220">
    <property type="match status" value="9"/>
</dbReference>
<sequence>MRWGKSKEIDASQGLPSRPQALISALEPRMMFDGAVAATVASDVAVSEPSAVSKDQPGPTAEHGQAAAPTPGSDAPQAPAGTSDTAKPVSKDAVAAQQLALAGPVAEAQAQRKEIVFVDTRVPDYQSLLASIDPSAEVVLLATDRDGVQQIAQALTGRTNVDAIHIISHGDAGVLLLGDSPVYQGNLAQYSDQLQAIGQALTAEGDIQLYGCEVGQGNVGKQFIDQLATLTGADVAASDDVTGKGGDWVLEITTGAISSSSALNLSQLANYDHRLVTTAVSDLAGLKAAINLGNSDGEDDLITLLGDITFTGGGDTVSINVTDGHTMTIVGGNHTLNGNNQARVLDVATTGAGSAVVIDSLTISNGLIVGNGANEGASAQDSLGAGIRNSGVLTLLNSTVTGNKASGGGGGGGGGGFYGGGGGGGGGFGGHSGGQGGASQGSLIGATSPNGIIGGNGAGGSSLTGGRGGDAVGGAGGSYSGNGANTYGYSAGGMGGTASNGTTSIGGGGGGVGIAVSGGKGGAAAGGIYNTGTLTALNSSITNNLGAGGGGGGGSTAYAPASQRGGDGGAGIGAIWNAGGTVRLDSSTASTLSIGNAGASGTGGKGETIGLNGSAGLAKQDYYDTGGGQTILDYNPNAAPVVTGVGGNTFTQGGGAVLLDPTGSASVTDSDSANFNGGNLTVSITGNGVTGEDILSIRDQGTGAGQVGINGNNVTFGGTVIGTFTGGSHGAALVVTFNASATAAAAEAVIRNLAYANSNVTNGIGQATRTISITVNDGDGGTSNAVIANIAVVETIAPTSTIVVADSALRVGETSTVTITFSEAVTGFDNSDLTVQGGTLSNVSSSDGGITWTATFTPASNLHSTSNVITLNASGVTDIAGNAGVGTPTSNNYAIDTQAPTASIVVSDSSLKVGQTSTVTITFSEAVTGFTTADLTVENGMVSNLSSADGGITWTATLTPLANIQDSSSVITLNNSGVTDQAGNVVTGATVSNNYGVDTRAPTATIVVADSSLSVGETSTVTITFSEAVSGFDNSDLSVQGGTLSQVTSSDGGITWTATFTPTSNLQSTGNVITLTNSGVTDAAGNSGVGTTVSNSIAIDTQAPTATIVMSDTLLGIGQSTTVTITFSEAVSGFDNSDLVVQGGSLSQVTSSDGGVTWTATFTPTINLQSTSNVITLNNSGVMDAAGNAGSSTTESNAYTVDTQRPVATIVLDDISLRAGESAQVTITFSEAVTGFDYSDLTVSNGTLSALSSSDGGITWTAIFTPAANTQSNSNFISLNNSGIADAAGNAGTGVTQSANYAIDTRAPTSTIVVADSSLSVGETSTVTITFSEAVSGFDNSDLSVQGGTLSNVTSSDGGITWTAIFTPTAAIENTSNLITLDNSGVTGTVSGNAGAGTTTSNSYAIDTRAPTATIVVTDSSLSVGETSTVTITFNEAVSGFSNSDLIVQGGTLSNVSSGDGGITWTAIFTPTSNFQGTTFITLNNSGVTDAAGNTGAGAAVSNTIAIDTQAPTASVVVADSALRVGETSTVTITFSEAVTGFDNSDLTVQGGTLSNVSSSDGGITWTATFTPTSNLHSTSNVITLNASGVTDIAGNAGVGTPTSNSYAIDTQAPTASIVVSDSSLKVGQTSTVTITFSEAVTGFTTADLTVENGMLSNLSSADGGITWTATLTPLANIQDSSSVITLNNSGVTDQAGNVVTGATVSNNYGVDTRAPTATIVVADSSLSVGETSTVTITFSEAVSGFDNSDLSVQGGTLSQVTSSDGGITWTATFTPTSNLQSTGNVITLNNGGVIDAAGNTGSSTTNSNTYTVDTQAPTAAIVVSDASLRAGQTSQVTITFSEPVSGLTVADLIVENGTLSHLSSSDGGITWTATLTPKDNISDTSNVIELNGHGITDSAGNRVAGATISNNYSLDTRLPTVERVEVPAGGPYKVGEVLSFVVSTQEAVMVQGVPRLVLDIGGRTVFANYTTGSGSSTLVFQYTVQAGDNDANGIEVVGLTATGASVQDAAGNALNTTLSSVGDTREVIVDTHAPTIESIVPKPSSTPGSLGFIVTFDERVNGLDLSDFDLVSTGSAKGSLQSLIQIDARTWEVNVTGVSGSGGLALAFNGSGVSDVAGNAFVGSSTGPVQALGSNDGDPQFRVSTPVSEPPPQSTVQTRSLWSDPAPYQSPLVPPPLFDVPTVGNGIATLGTIFIHNGALAPSYIAQVFARDPDALGHGFGGAEGSMFGSSSLASIFAKSIPDDGGQYELNDGKPWRLEGEGKGLSGAPTLGRQLQSIEDSKQREARDLAAALGQIMTRVPQV</sequence>
<dbReference type="PANTHER" id="PTHR34677">
    <property type="match status" value="1"/>
</dbReference>
<feature type="domain" description="Bacterial Ig-like" evidence="4">
    <location>
        <begin position="1407"/>
        <end position="1507"/>
    </location>
</feature>
<dbReference type="InterPro" id="IPR025592">
    <property type="entry name" value="DUF4347"/>
</dbReference>
<protein>
    <submittedName>
        <fullName evidence="5">BNR/Asp-box repeat protein</fullName>
    </submittedName>
</protein>
<feature type="region of interest" description="Disordered" evidence="2">
    <location>
        <begin position="2129"/>
        <end position="2164"/>
    </location>
</feature>
<evidence type="ECO:0000259" key="4">
    <source>
        <dbReference type="Pfam" id="PF19078"/>
    </source>
</evidence>
<dbReference type="SMART" id="SM00710">
    <property type="entry name" value="PbH1"/>
    <property type="match status" value="13"/>
</dbReference>
<feature type="region of interest" description="Disordered" evidence="2">
    <location>
        <begin position="43"/>
        <end position="91"/>
    </location>
</feature>
<accession>A0A1B2F345</accession>
<evidence type="ECO:0000313" key="5">
    <source>
        <dbReference type="EMBL" id="ANY86635.1"/>
    </source>
</evidence>
<proteinExistence type="predicted"/>
<evidence type="ECO:0000259" key="3">
    <source>
        <dbReference type="Pfam" id="PF14252"/>
    </source>
</evidence>